<evidence type="ECO:0000313" key="7">
    <source>
        <dbReference type="Proteomes" id="UP000007993"/>
    </source>
</evidence>
<dbReference type="GO" id="GO:0016020">
    <property type="term" value="C:membrane"/>
    <property type="evidence" value="ECO:0007669"/>
    <property type="project" value="UniProtKB-SubCell"/>
</dbReference>
<evidence type="ECO:0000256" key="4">
    <source>
        <dbReference type="ARBA" id="ARBA00023136"/>
    </source>
</evidence>
<feature type="transmembrane region" description="Helical" evidence="5">
    <location>
        <begin position="195"/>
        <end position="216"/>
    </location>
</feature>
<feature type="transmembrane region" description="Helical" evidence="5">
    <location>
        <begin position="393"/>
        <end position="415"/>
    </location>
</feature>
<dbReference type="Pfam" id="PF13520">
    <property type="entry name" value="AA_permease_2"/>
    <property type="match status" value="1"/>
</dbReference>
<feature type="transmembrane region" description="Helical" evidence="5">
    <location>
        <begin position="163"/>
        <end position="183"/>
    </location>
</feature>
<gene>
    <name evidence="6" type="ORF">RBSH_04075</name>
</gene>
<dbReference type="PANTHER" id="PTHR11785">
    <property type="entry name" value="AMINO ACID TRANSPORTER"/>
    <property type="match status" value="1"/>
</dbReference>
<evidence type="ECO:0000256" key="2">
    <source>
        <dbReference type="ARBA" id="ARBA00022692"/>
    </source>
</evidence>
<evidence type="ECO:0000313" key="6">
    <source>
        <dbReference type="EMBL" id="EKK00628.1"/>
    </source>
</evidence>
<organism evidence="6 7">
    <name type="scientific">Rhodopirellula baltica SH28</name>
    <dbReference type="NCBI Taxonomy" id="993517"/>
    <lineage>
        <taxon>Bacteria</taxon>
        <taxon>Pseudomonadati</taxon>
        <taxon>Planctomycetota</taxon>
        <taxon>Planctomycetia</taxon>
        <taxon>Pirellulales</taxon>
        <taxon>Pirellulaceae</taxon>
        <taxon>Rhodopirellula</taxon>
    </lineage>
</organism>
<protein>
    <submittedName>
        <fullName evidence="6">Amino acid/polyamine transporter I</fullName>
    </submittedName>
</protein>
<dbReference type="RefSeq" id="WP_007333645.1">
    <property type="nucleotide sequence ID" value="NZ_AMCW01000117.1"/>
</dbReference>
<feature type="transmembrane region" description="Helical" evidence="5">
    <location>
        <begin position="126"/>
        <end position="151"/>
    </location>
</feature>
<reference evidence="6 7" key="1">
    <citation type="journal article" date="2013" name="Mar. Genomics">
        <title>Expression of sulfatases in Rhodopirellula baltica and the diversity of sulfatases in the genus Rhodopirellula.</title>
        <authorList>
            <person name="Wegner C.E."/>
            <person name="Richter-Heitmann T."/>
            <person name="Klindworth A."/>
            <person name="Klockow C."/>
            <person name="Richter M."/>
            <person name="Achstetter T."/>
            <person name="Glockner F.O."/>
            <person name="Harder J."/>
        </authorList>
    </citation>
    <scope>NUCLEOTIDE SEQUENCE [LARGE SCALE GENOMIC DNA]</scope>
    <source>
        <strain evidence="6 7">SH28</strain>
    </source>
</reference>
<feature type="transmembrane region" description="Helical" evidence="5">
    <location>
        <begin position="276"/>
        <end position="298"/>
    </location>
</feature>
<evidence type="ECO:0000256" key="5">
    <source>
        <dbReference type="SAM" id="Phobius"/>
    </source>
</evidence>
<dbReference type="PIRSF" id="PIRSF006060">
    <property type="entry name" value="AA_transporter"/>
    <property type="match status" value="1"/>
</dbReference>
<keyword evidence="4 5" id="KW-0472">Membrane</keyword>
<dbReference type="GO" id="GO:0015179">
    <property type="term" value="F:L-amino acid transmembrane transporter activity"/>
    <property type="evidence" value="ECO:0007669"/>
    <property type="project" value="TreeGrafter"/>
</dbReference>
<feature type="transmembrane region" description="Helical" evidence="5">
    <location>
        <begin position="326"/>
        <end position="346"/>
    </location>
</feature>
<keyword evidence="3 5" id="KW-1133">Transmembrane helix</keyword>
<feature type="transmembrane region" description="Helical" evidence="5">
    <location>
        <begin position="49"/>
        <end position="73"/>
    </location>
</feature>
<feature type="transmembrane region" description="Helical" evidence="5">
    <location>
        <begin position="367"/>
        <end position="387"/>
    </location>
</feature>
<sequence>MIATCGGEDVRRLDYISDHRPRTICFPASAGTDSSSEYHLESSRLSGKYGFWTLAFLVIANMIGAGVFTTSGYSLADLGSPQLVLWAWLAGGVIAVAGAISYAMLIRVMPQSGGEYLFLSRAAHPLLGYVAGWVSLIAGFSGAIAFAATALEGYLLPEHLRPEWMPAGIVTIMAIVLAGFFHGLHPRVGATTQNIAVSVKLILLATILLFAVYQWFGGDLIIRNSEVQMTAETTSWSRWVAFAGSLVWISLSYSGFNAAVYVADEVIDATRVVPRALVFGTLATTLLYLCLNAVFVFAPSAASIVGKPDVAAIAAASLGGNGFAHFVRWTIALCLLTSVLSMMMAAPRVYAKMADDGMLPAWMRFRGEAPFAATVVQMMVAITLVLISDLQGLLSYLGLTLSLSAACSVCCLFLPSIRNHPKAAPKHWLIAPAFYVAATIVSAAIMTLNDPKQLIATGITFMVGGTMYVLTTQFKSDNTHEQPS</sequence>
<keyword evidence="2 5" id="KW-0812">Transmembrane</keyword>
<dbReference type="AlphaFoldDB" id="K5DDV9"/>
<dbReference type="EMBL" id="AMCW01000117">
    <property type="protein sequence ID" value="EKK00628.1"/>
    <property type="molecule type" value="Genomic_DNA"/>
</dbReference>
<feature type="transmembrane region" description="Helical" evidence="5">
    <location>
        <begin position="427"/>
        <end position="448"/>
    </location>
</feature>
<dbReference type="InterPro" id="IPR050598">
    <property type="entry name" value="AminoAcid_Transporter"/>
</dbReference>
<evidence type="ECO:0000256" key="1">
    <source>
        <dbReference type="ARBA" id="ARBA00004141"/>
    </source>
</evidence>
<feature type="transmembrane region" description="Helical" evidence="5">
    <location>
        <begin position="85"/>
        <end position="105"/>
    </location>
</feature>
<dbReference type="Proteomes" id="UP000007993">
    <property type="component" value="Unassembled WGS sequence"/>
</dbReference>
<feature type="transmembrane region" description="Helical" evidence="5">
    <location>
        <begin position="236"/>
        <end position="256"/>
    </location>
</feature>
<name>K5DDV9_RHOBT</name>
<feature type="transmembrane region" description="Helical" evidence="5">
    <location>
        <begin position="454"/>
        <end position="471"/>
    </location>
</feature>
<dbReference type="Gene3D" id="1.20.1740.10">
    <property type="entry name" value="Amino acid/polyamine transporter I"/>
    <property type="match status" value="1"/>
</dbReference>
<proteinExistence type="predicted"/>
<dbReference type="InterPro" id="IPR002293">
    <property type="entry name" value="AA/rel_permease1"/>
</dbReference>
<evidence type="ECO:0000256" key="3">
    <source>
        <dbReference type="ARBA" id="ARBA00022989"/>
    </source>
</evidence>
<accession>K5DDV9</accession>
<dbReference type="PATRIC" id="fig|993517.3.peg.4427"/>
<comment type="subcellular location">
    <subcellularLocation>
        <location evidence="1">Membrane</location>
        <topology evidence="1">Multi-pass membrane protein</topology>
    </subcellularLocation>
</comment>
<dbReference type="PANTHER" id="PTHR11785:SF512">
    <property type="entry name" value="SOBREMESA, ISOFORM B"/>
    <property type="match status" value="1"/>
</dbReference>
<comment type="caution">
    <text evidence="6">The sequence shown here is derived from an EMBL/GenBank/DDBJ whole genome shotgun (WGS) entry which is preliminary data.</text>
</comment>